<feature type="active site" evidence="11">
    <location>
        <position position="289"/>
    </location>
</feature>
<dbReference type="GO" id="GO:0005524">
    <property type="term" value="F:ATP binding"/>
    <property type="evidence" value="ECO:0007669"/>
    <property type="project" value="UniProtKB-UniRule"/>
</dbReference>
<name>A0A5B8XKY9_9DELT</name>
<protein>
    <recommendedName>
        <fullName evidence="10">D-alanine--D-alanine ligase</fullName>
        <ecNumber evidence="10">6.3.2.4</ecNumber>
    </recommendedName>
    <alternativeName>
        <fullName evidence="10">D-Ala-D-Ala ligase</fullName>
    </alternativeName>
    <alternativeName>
        <fullName evidence="10">D-alanylalanine synthetase</fullName>
    </alternativeName>
</protein>
<comment type="subcellular location">
    <subcellularLocation>
        <location evidence="1 10">Cytoplasm</location>
    </subcellularLocation>
</comment>
<dbReference type="PROSITE" id="PS50975">
    <property type="entry name" value="ATP_GRASP"/>
    <property type="match status" value="1"/>
</dbReference>
<dbReference type="PROSITE" id="PS00843">
    <property type="entry name" value="DALA_DALA_LIGASE_1"/>
    <property type="match status" value="1"/>
</dbReference>
<evidence type="ECO:0000256" key="3">
    <source>
        <dbReference type="ARBA" id="ARBA00022490"/>
    </source>
</evidence>
<dbReference type="GO" id="GO:0005737">
    <property type="term" value="C:cytoplasm"/>
    <property type="evidence" value="ECO:0007669"/>
    <property type="project" value="UniProtKB-SubCell"/>
</dbReference>
<dbReference type="GO" id="GO:0071555">
    <property type="term" value="P:cell wall organization"/>
    <property type="evidence" value="ECO:0007669"/>
    <property type="project" value="UniProtKB-KW"/>
</dbReference>
<keyword evidence="12" id="KW-0460">Magnesium</keyword>
<dbReference type="PANTHER" id="PTHR23132">
    <property type="entry name" value="D-ALANINE--D-ALANINE LIGASE"/>
    <property type="match status" value="1"/>
</dbReference>
<comment type="similarity">
    <text evidence="2 10">Belongs to the D-alanine--D-alanine ligase family.</text>
</comment>
<keyword evidence="9 10" id="KW-0961">Cell wall biogenesis/degradation</keyword>
<dbReference type="OrthoDB" id="9813261at2"/>
<evidence type="ECO:0000313" key="16">
    <source>
        <dbReference type="Proteomes" id="UP000321595"/>
    </source>
</evidence>
<evidence type="ECO:0000256" key="11">
    <source>
        <dbReference type="PIRSR" id="PIRSR039102-1"/>
    </source>
</evidence>
<evidence type="ECO:0000256" key="13">
    <source>
        <dbReference type="PROSITE-ProRule" id="PRU00409"/>
    </source>
</evidence>
<feature type="binding site" evidence="12">
    <location>
        <position position="278"/>
    </location>
    <ligand>
        <name>Mg(2+)</name>
        <dbReference type="ChEBI" id="CHEBI:18420"/>
        <label>1</label>
    </ligand>
</feature>
<dbReference type="UniPathway" id="UPA00219"/>
<feature type="binding site" evidence="12">
    <location>
        <position position="266"/>
    </location>
    <ligand>
        <name>Mg(2+)</name>
        <dbReference type="ChEBI" id="CHEBI:18420"/>
        <label>1</label>
    </ligand>
</feature>
<proteinExistence type="inferred from homology"/>
<evidence type="ECO:0000256" key="1">
    <source>
        <dbReference type="ARBA" id="ARBA00004496"/>
    </source>
</evidence>
<evidence type="ECO:0000256" key="10">
    <source>
        <dbReference type="HAMAP-Rule" id="MF_00047"/>
    </source>
</evidence>
<dbReference type="GO" id="GO:0009252">
    <property type="term" value="P:peptidoglycan biosynthetic process"/>
    <property type="evidence" value="ECO:0007669"/>
    <property type="project" value="UniProtKB-UniRule"/>
</dbReference>
<evidence type="ECO:0000259" key="14">
    <source>
        <dbReference type="PROSITE" id="PS50975"/>
    </source>
</evidence>
<dbReference type="RefSeq" id="WP_146957581.1">
    <property type="nucleotide sequence ID" value="NZ_CP042467.1"/>
</dbReference>
<dbReference type="NCBIfam" id="NF002378">
    <property type="entry name" value="PRK01372.1"/>
    <property type="match status" value="1"/>
</dbReference>
<dbReference type="HAMAP" id="MF_00047">
    <property type="entry name" value="Dala_Dala_lig"/>
    <property type="match status" value="1"/>
</dbReference>
<feature type="binding site" evidence="12">
    <location>
        <position position="278"/>
    </location>
    <ligand>
        <name>Mg(2+)</name>
        <dbReference type="ChEBI" id="CHEBI:18420"/>
        <label>2</label>
    </ligand>
</feature>
<comment type="catalytic activity">
    <reaction evidence="10">
        <text>2 D-alanine + ATP = D-alanyl-D-alanine + ADP + phosphate + H(+)</text>
        <dbReference type="Rhea" id="RHEA:11224"/>
        <dbReference type="ChEBI" id="CHEBI:15378"/>
        <dbReference type="ChEBI" id="CHEBI:30616"/>
        <dbReference type="ChEBI" id="CHEBI:43474"/>
        <dbReference type="ChEBI" id="CHEBI:57416"/>
        <dbReference type="ChEBI" id="CHEBI:57822"/>
        <dbReference type="ChEBI" id="CHEBI:456216"/>
        <dbReference type="EC" id="6.3.2.4"/>
    </reaction>
</comment>
<dbReference type="Gene3D" id="3.30.1490.20">
    <property type="entry name" value="ATP-grasp fold, A domain"/>
    <property type="match status" value="1"/>
</dbReference>
<feature type="active site" evidence="11">
    <location>
        <position position="156"/>
    </location>
</feature>
<dbReference type="InterPro" id="IPR005905">
    <property type="entry name" value="D_ala_D_ala"/>
</dbReference>
<dbReference type="PANTHER" id="PTHR23132:SF23">
    <property type="entry name" value="D-ALANINE--D-ALANINE LIGASE B"/>
    <property type="match status" value="1"/>
</dbReference>
<dbReference type="EMBL" id="CP042467">
    <property type="protein sequence ID" value="QED26275.1"/>
    <property type="molecule type" value="Genomic_DNA"/>
</dbReference>
<evidence type="ECO:0000256" key="12">
    <source>
        <dbReference type="PIRSR" id="PIRSR039102-3"/>
    </source>
</evidence>
<keyword evidence="12" id="KW-0464">Manganese</keyword>
<comment type="function">
    <text evidence="10">Cell wall formation.</text>
</comment>
<dbReference type="Proteomes" id="UP000321595">
    <property type="component" value="Chromosome"/>
</dbReference>
<dbReference type="SUPFAM" id="SSF56059">
    <property type="entry name" value="Glutathione synthetase ATP-binding domain-like"/>
    <property type="match status" value="1"/>
</dbReference>
<dbReference type="InterPro" id="IPR000291">
    <property type="entry name" value="D-Ala_lig_Van_CS"/>
</dbReference>
<dbReference type="InterPro" id="IPR013815">
    <property type="entry name" value="ATP_grasp_subdomain_1"/>
</dbReference>
<dbReference type="PIRSF" id="PIRSF039102">
    <property type="entry name" value="Ddl/VanB"/>
    <property type="match status" value="1"/>
</dbReference>
<dbReference type="KEGG" id="bbae:FRD01_03185"/>
<feature type="domain" description="ATP-grasp" evidence="14">
    <location>
        <begin position="110"/>
        <end position="311"/>
    </location>
</feature>
<gene>
    <name evidence="10" type="primary">ddl</name>
    <name evidence="15" type="ORF">FRD01_03185</name>
</gene>
<dbReference type="Pfam" id="PF07478">
    <property type="entry name" value="Dala_Dala_lig_C"/>
    <property type="match status" value="1"/>
</dbReference>
<keyword evidence="8 10" id="KW-0573">Peptidoglycan synthesis</keyword>
<feature type="binding site" evidence="12">
    <location>
        <position position="280"/>
    </location>
    <ligand>
        <name>Mg(2+)</name>
        <dbReference type="ChEBI" id="CHEBI:18420"/>
        <label>2</label>
    </ligand>
</feature>
<dbReference type="GO" id="GO:0046872">
    <property type="term" value="F:metal ion binding"/>
    <property type="evidence" value="ECO:0007669"/>
    <property type="project" value="UniProtKB-KW"/>
</dbReference>
<evidence type="ECO:0000256" key="2">
    <source>
        <dbReference type="ARBA" id="ARBA00010871"/>
    </source>
</evidence>
<reference evidence="15 16" key="1">
    <citation type="submission" date="2019-08" db="EMBL/GenBank/DDBJ databases">
        <authorList>
            <person name="Liang Q."/>
        </authorList>
    </citation>
    <scope>NUCLEOTIDE SEQUENCE [LARGE SCALE GENOMIC DNA]</scope>
    <source>
        <strain evidence="15 16">V1718</strain>
    </source>
</reference>
<accession>A0A5B8XKY9</accession>
<evidence type="ECO:0000256" key="4">
    <source>
        <dbReference type="ARBA" id="ARBA00022598"/>
    </source>
</evidence>
<evidence type="ECO:0000256" key="9">
    <source>
        <dbReference type="ARBA" id="ARBA00023316"/>
    </source>
</evidence>
<dbReference type="GO" id="GO:0008716">
    <property type="term" value="F:D-alanine-D-alanine ligase activity"/>
    <property type="evidence" value="ECO:0007669"/>
    <property type="project" value="UniProtKB-UniRule"/>
</dbReference>
<dbReference type="InterPro" id="IPR011095">
    <property type="entry name" value="Dala_Dala_lig_C"/>
</dbReference>
<dbReference type="EC" id="6.3.2.4" evidence="10"/>
<evidence type="ECO:0000256" key="8">
    <source>
        <dbReference type="ARBA" id="ARBA00022984"/>
    </source>
</evidence>
<keyword evidence="6 13" id="KW-0067">ATP-binding</keyword>
<keyword evidence="4 10" id="KW-0436">Ligase</keyword>
<evidence type="ECO:0000256" key="5">
    <source>
        <dbReference type="ARBA" id="ARBA00022741"/>
    </source>
</evidence>
<comment type="pathway">
    <text evidence="10">Cell wall biogenesis; peptidoglycan biosynthesis.</text>
</comment>
<dbReference type="Gene3D" id="3.30.470.20">
    <property type="entry name" value="ATP-grasp fold, B domain"/>
    <property type="match status" value="1"/>
</dbReference>
<dbReference type="SUPFAM" id="SSF52440">
    <property type="entry name" value="PreATP-grasp domain"/>
    <property type="match status" value="1"/>
</dbReference>
<comment type="cofactor">
    <cofactor evidence="12">
        <name>Mg(2+)</name>
        <dbReference type="ChEBI" id="CHEBI:18420"/>
    </cofactor>
    <cofactor evidence="12">
        <name>Mn(2+)</name>
        <dbReference type="ChEBI" id="CHEBI:29035"/>
    </cofactor>
    <text evidence="12">Binds 2 magnesium or manganese ions per subunit.</text>
</comment>
<keyword evidence="5 13" id="KW-0547">Nucleotide-binding</keyword>
<keyword evidence="3 10" id="KW-0963">Cytoplasm</keyword>
<dbReference type="PROSITE" id="PS00844">
    <property type="entry name" value="DALA_DALA_LIGASE_2"/>
    <property type="match status" value="1"/>
</dbReference>
<keyword evidence="7 10" id="KW-0133">Cell shape</keyword>
<dbReference type="GO" id="GO:0008360">
    <property type="term" value="P:regulation of cell shape"/>
    <property type="evidence" value="ECO:0007669"/>
    <property type="project" value="UniProtKB-KW"/>
</dbReference>
<evidence type="ECO:0000256" key="7">
    <source>
        <dbReference type="ARBA" id="ARBA00022960"/>
    </source>
</evidence>
<feature type="active site" evidence="11">
    <location>
        <position position="25"/>
    </location>
</feature>
<dbReference type="InterPro" id="IPR011761">
    <property type="entry name" value="ATP-grasp"/>
</dbReference>
<dbReference type="Gene3D" id="3.40.50.20">
    <property type="match status" value="1"/>
</dbReference>
<evidence type="ECO:0000313" key="15">
    <source>
        <dbReference type="EMBL" id="QED26275.1"/>
    </source>
</evidence>
<dbReference type="SMART" id="SM01209">
    <property type="entry name" value="GARS_A"/>
    <property type="match status" value="1"/>
</dbReference>
<dbReference type="AlphaFoldDB" id="A0A5B8XKY9"/>
<organism evidence="15 16">
    <name type="scientific">Microvenator marinus</name>
    <dbReference type="NCBI Taxonomy" id="2600177"/>
    <lineage>
        <taxon>Bacteria</taxon>
        <taxon>Deltaproteobacteria</taxon>
        <taxon>Bradymonadales</taxon>
        <taxon>Microvenatoraceae</taxon>
        <taxon>Microvenator</taxon>
    </lineage>
</organism>
<keyword evidence="12" id="KW-0479">Metal-binding</keyword>
<dbReference type="InterPro" id="IPR016185">
    <property type="entry name" value="PreATP-grasp_dom_sf"/>
</dbReference>
<keyword evidence="16" id="KW-1185">Reference proteome</keyword>
<evidence type="ECO:0000256" key="6">
    <source>
        <dbReference type="ARBA" id="ARBA00022840"/>
    </source>
</evidence>
<sequence>MLGHINRERFRGEPVGVVYGGDSSERDVSLKTGKAFLDALEELGYDATGYDLPNDLSKLLNDKPAAVILGLHGGNGENGAVQGLLSVIGVPFTGSGVMASALAMDKARTKALLRDARVPVADGIYVPSRDFRASDASSYLEEVPVPCVVKLNDAGSSVGVWVCRDEAAYLEAISAVSGMLSDAPTAGVLIEAFVKGPEYSVGFFDDQFLGAIEIRPEKGFYDYEAKYATNTTQYVPVEDSELSAQLEAIGRTAYRKVGCQGVARVDMMGEPDTLIVLELNTIPGMTATSLIPKMAARLGLTFKDFTEFLLASAHC</sequence>